<dbReference type="SUPFAM" id="SSF52821">
    <property type="entry name" value="Rhodanese/Cell cycle control phosphatase"/>
    <property type="match status" value="2"/>
</dbReference>
<keyword evidence="5" id="KW-1185">Reference proteome</keyword>
<dbReference type="CDD" id="cd01449">
    <property type="entry name" value="TST_Repeat_2"/>
    <property type="match status" value="1"/>
</dbReference>
<dbReference type="SMART" id="SM00450">
    <property type="entry name" value="RHOD"/>
    <property type="match status" value="2"/>
</dbReference>
<dbReference type="EMBL" id="NPEV01000002">
    <property type="protein sequence ID" value="RAI29811.1"/>
    <property type="molecule type" value="Genomic_DNA"/>
</dbReference>
<gene>
    <name evidence="4" type="ORF">CH339_01990</name>
</gene>
<keyword evidence="1" id="KW-0677">Repeat</keyword>
<evidence type="ECO:0000256" key="1">
    <source>
        <dbReference type="ARBA" id="ARBA00022737"/>
    </source>
</evidence>
<dbReference type="InterPro" id="IPR001763">
    <property type="entry name" value="Rhodanese-like_dom"/>
</dbReference>
<evidence type="ECO:0000313" key="4">
    <source>
        <dbReference type="EMBL" id="RAI29811.1"/>
    </source>
</evidence>
<feature type="domain" description="Rhodanese" evidence="3">
    <location>
        <begin position="192"/>
        <end position="307"/>
    </location>
</feature>
<evidence type="ECO:0000313" key="5">
    <source>
        <dbReference type="Proteomes" id="UP000249299"/>
    </source>
</evidence>
<dbReference type="Pfam" id="PF00581">
    <property type="entry name" value="Rhodanese"/>
    <property type="match status" value="2"/>
</dbReference>
<protein>
    <recommendedName>
        <fullName evidence="3">Rhodanese domain-containing protein</fullName>
    </recommendedName>
</protein>
<comment type="caution">
    <text evidence="4">The sequence shown here is derived from an EMBL/GenBank/DDBJ whole genome shotgun (WGS) entry which is preliminary data.</text>
</comment>
<dbReference type="PROSITE" id="PS50206">
    <property type="entry name" value="RHODANESE_3"/>
    <property type="match status" value="2"/>
</dbReference>
<dbReference type="AlphaFoldDB" id="A0A327JUP6"/>
<dbReference type="InterPro" id="IPR036873">
    <property type="entry name" value="Rhodanese-like_dom_sf"/>
</dbReference>
<feature type="chain" id="PRO_5016260331" description="Rhodanese domain-containing protein" evidence="2">
    <location>
        <begin position="28"/>
        <end position="312"/>
    </location>
</feature>
<dbReference type="CDD" id="cd01448">
    <property type="entry name" value="TST_Repeat_1"/>
    <property type="match status" value="1"/>
</dbReference>
<evidence type="ECO:0000256" key="2">
    <source>
        <dbReference type="SAM" id="SignalP"/>
    </source>
</evidence>
<dbReference type="OrthoDB" id="9781034at2"/>
<evidence type="ECO:0000259" key="3">
    <source>
        <dbReference type="PROSITE" id="PS50206"/>
    </source>
</evidence>
<dbReference type="RefSeq" id="WP_111432602.1">
    <property type="nucleotide sequence ID" value="NZ_JACIGG010000006.1"/>
</dbReference>
<accession>A0A327JUP6</accession>
<keyword evidence="2" id="KW-0732">Signal</keyword>
<feature type="signal peptide" evidence="2">
    <location>
        <begin position="1"/>
        <end position="27"/>
    </location>
</feature>
<dbReference type="Gene3D" id="3.40.250.10">
    <property type="entry name" value="Rhodanese-like domain"/>
    <property type="match status" value="2"/>
</dbReference>
<reference evidence="4 5" key="1">
    <citation type="submission" date="2017-07" db="EMBL/GenBank/DDBJ databases">
        <title>Draft Genome Sequences of Select Purple Nonsulfur Bacteria.</title>
        <authorList>
            <person name="Lasarre B."/>
            <person name="Mckinlay J.B."/>
        </authorList>
    </citation>
    <scope>NUCLEOTIDE SEQUENCE [LARGE SCALE GENOMIC DNA]</scope>
    <source>
        <strain evidence="4 5">DSM 11290</strain>
    </source>
</reference>
<dbReference type="InterPro" id="IPR051126">
    <property type="entry name" value="Thiosulfate_sulfurtransferase"/>
</dbReference>
<proteinExistence type="predicted"/>
<feature type="domain" description="Rhodanese" evidence="3">
    <location>
        <begin position="42"/>
        <end position="157"/>
    </location>
</feature>
<dbReference type="Proteomes" id="UP000249299">
    <property type="component" value="Unassembled WGS sequence"/>
</dbReference>
<dbReference type="PANTHER" id="PTHR43855:SF1">
    <property type="entry name" value="THIOSULFATE SULFURTRANSFERASE"/>
    <property type="match status" value="1"/>
</dbReference>
<dbReference type="PANTHER" id="PTHR43855">
    <property type="entry name" value="THIOSULFATE SULFURTRANSFERASE"/>
    <property type="match status" value="1"/>
</dbReference>
<organism evidence="4 5">
    <name type="scientific">Rhodobium orientis</name>
    <dbReference type="NCBI Taxonomy" id="34017"/>
    <lineage>
        <taxon>Bacteria</taxon>
        <taxon>Pseudomonadati</taxon>
        <taxon>Pseudomonadota</taxon>
        <taxon>Alphaproteobacteria</taxon>
        <taxon>Hyphomicrobiales</taxon>
        <taxon>Rhodobiaceae</taxon>
        <taxon>Rhodobium</taxon>
    </lineage>
</organism>
<sequence length="312" mass="32967">MTKHFRIRGLAGAAAIAAALVASPAMAADPLVDVDWVKAHATDDGVVLVDFRPKTDFLRGHIPGSVNSDYAKDGWRVKKGNVPGMMPEDTGKLAEHIGSLGIGNDTHVILVPPGASSSDMGTGTRAYWTFKVLGHDEVSILNGGFAAYAAKEKDGKPANPLEKGAAKPEPKDFTVDLQKDMIVGIADVKAAAEKGVTLVDARPADQYLGVNRHGASKAGGTIPGAKNLPQTWTTENSGGTFRSPEALKKLYAAANVDPEAPQIAFCNTGHWASIDWFVASEILGNKDAKMYDGSMTEWTQAGEKTESKISVN</sequence>
<name>A0A327JUP6_9HYPH</name>